<comment type="caution">
    <text evidence="2">The sequence shown here is derived from an EMBL/GenBank/DDBJ whole genome shotgun (WGS) entry which is preliminary data.</text>
</comment>
<dbReference type="Gene3D" id="2.60.120.920">
    <property type="match status" value="1"/>
</dbReference>
<sequence length="190" mass="21481">MVFLKFQQNCWDAFACHGNLKISGDKSLTVQYKGKSADELHSVFAKYPILLNKNSSDIFYFEILVTKIKNERNLVSFGFAVKQQARLDDGILLENGTYAYGSAGWIWINGGVKEAEYSYGVGDTVGIGVNSATRQIIFTKNGFRLDSSDFFVAPNYENVYFYPFVSLWNSDDKIEANFGPDNFKFYLATL</sequence>
<dbReference type="InterPro" id="IPR043136">
    <property type="entry name" value="B30.2/SPRY_sf"/>
</dbReference>
<reference evidence="2 3" key="1">
    <citation type="submission" date="2024-10" db="EMBL/GenBank/DDBJ databases">
        <authorList>
            <person name="Kim D."/>
        </authorList>
    </citation>
    <scope>NUCLEOTIDE SEQUENCE [LARGE SCALE GENOMIC DNA]</scope>
    <source>
        <strain evidence="2">BH-2024</strain>
    </source>
</reference>
<dbReference type="SUPFAM" id="SSF49899">
    <property type="entry name" value="Concanavalin A-like lectins/glucanases"/>
    <property type="match status" value="1"/>
</dbReference>
<dbReference type="CDD" id="cd12885">
    <property type="entry name" value="SPRY_RanBP_like"/>
    <property type="match status" value="1"/>
</dbReference>
<feature type="domain" description="B30.2/SPRY" evidence="1">
    <location>
        <begin position="1"/>
        <end position="183"/>
    </location>
</feature>
<dbReference type="PROSITE" id="PS50188">
    <property type="entry name" value="B302_SPRY"/>
    <property type="match status" value="1"/>
</dbReference>
<proteinExistence type="predicted"/>
<evidence type="ECO:0000313" key="2">
    <source>
        <dbReference type="EMBL" id="KAL3113220.1"/>
    </source>
</evidence>
<name>A0ABD2LDC2_9BILA</name>
<dbReference type="AlphaFoldDB" id="A0ABD2LDC2"/>
<dbReference type="EMBL" id="JBICBT010000452">
    <property type="protein sequence ID" value="KAL3113220.1"/>
    <property type="molecule type" value="Genomic_DNA"/>
</dbReference>
<accession>A0ABD2LDC2</accession>
<dbReference type="InterPro" id="IPR001870">
    <property type="entry name" value="B30.2/SPRY"/>
</dbReference>
<keyword evidence="3" id="KW-1185">Reference proteome</keyword>
<gene>
    <name evidence="2" type="ORF">niasHT_018374</name>
</gene>
<evidence type="ECO:0000313" key="3">
    <source>
        <dbReference type="Proteomes" id="UP001620626"/>
    </source>
</evidence>
<dbReference type="Pfam" id="PF00622">
    <property type="entry name" value="SPRY"/>
    <property type="match status" value="1"/>
</dbReference>
<organism evidence="2 3">
    <name type="scientific">Heterodera trifolii</name>
    <dbReference type="NCBI Taxonomy" id="157864"/>
    <lineage>
        <taxon>Eukaryota</taxon>
        <taxon>Metazoa</taxon>
        <taxon>Ecdysozoa</taxon>
        <taxon>Nematoda</taxon>
        <taxon>Chromadorea</taxon>
        <taxon>Rhabditida</taxon>
        <taxon>Tylenchina</taxon>
        <taxon>Tylenchomorpha</taxon>
        <taxon>Tylenchoidea</taxon>
        <taxon>Heteroderidae</taxon>
        <taxon>Heteroderinae</taxon>
        <taxon>Heterodera</taxon>
    </lineage>
</organism>
<evidence type="ECO:0000259" key="1">
    <source>
        <dbReference type="PROSITE" id="PS50188"/>
    </source>
</evidence>
<dbReference type="InterPro" id="IPR013320">
    <property type="entry name" value="ConA-like_dom_sf"/>
</dbReference>
<protein>
    <recommendedName>
        <fullName evidence="1">B30.2/SPRY domain-containing protein</fullName>
    </recommendedName>
</protein>
<dbReference type="SMART" id="SM00449">
    <property type="entry name" value="SPRY"/>
    <property type="match status" value="1"/>
</dbReference>
<dbReference type="InterPro" id="IPR044736">
    <property type="entry name" value="Gid1/RanBPM/SPLA_SPRY"/>
</dbReference>
<dbReference type="InterPro" id="IPR003877">
    <property type="entry name" value="SPRY_dom"/>
</dbReference>
<dbReference type="Proteomes" id="UP001620626">
    <property type="component" value="Unassembled WGS sequence"/>
</dbReference>